<proteinExistence type="predicted"/>
<dbReference type="Proteomes" id="UP001610063">
    <property type="component" value="Unassembled WGS sequence"/>
</dbReference>
<name>A0ABW7N3T0_9BACT</name>
<comment type="caution">
    <text evidence="1">The sequence shown here is derived from an EMBL/GenBank/DDBJ whole genome shotgun (WGS) entry which is preliminary data.</text>
</comment>
<accession>A0ABW7N3T0</accession>
<sequence>MKVTALIEDDLIDKIKEATGGRNITDSITIALKEYLRNKNIDKVIDEVEKEPFVFNEDMAAYGIRNLNRNR</sequence>
<evidence type="ECO:0000313" key="2">
    <source>
        <dbReference type="Proteomes" id="UP001610063"/>
    </source>
</evidence>
<dbReference type="EMBL" id="JBIPKE010000011">
    <property type="protein sequence ID" value="MFH6982243.1"/>
    <property type="molecule type" value="Genomic_DNA"/>
</dbReference>
<keyword evidence="2" id="KW-1185">Reference proteome</keyword>
<gene>
    <name evidence="1" type="ORF">ACHKAR_02280</name>
</gene>
<protein>
    <submittedName>
        <fullName evidence="1">DUF2191 domain-containing protein</fullName>
    </submittedName>
</protein>
<evidence type="ECO:0000313" key="1">
    <source>
        <dbReference type="EMBL" id="MFH6982243.1"/>
    </source>
</evidence>
<organism evidence="1 2">
    <name type="scientific">Marinoscillum luteum</name>
    <dbReference type="NCBI Taxonomy" id="861051"/>
    <lineage>
        <taxon>Bacteria</taxon>
        <taxon>Pseudomonadati</taxon>
        <taxon>Bacteroidota</taxon>
        <taxon>Cytophagia</taxon>
        <taxon>Cytophagales</taxon>
        <taxon>Reichenbachiellaceae</taxon>
        <taxon>Marinoscillum</taxon>
    </lineage>
</organism>
<dbReference type="RefSeq" id="WP_159579829.1">
    <property type="nucleotide sequence ID" value="NZ_JBIPKE010000011.1"/>
</dbReference>
<reference evidence="1 2" key="1">
    <citation type="journal article" date="2013" name="Int. J. Syst. Evol. Microbiol.">
        <title>Marinoscillum luteum sp. nov., isolated from marine sediment.</title>
        <authorList>
            <person name="Cha I.T."/>
            <person name="Park S.J."/>
            <person name="Kim S.J."/>
            <person name="Kim J.G."/>
            <person name="Jung M.Y."/>
            <person name="Shin K.S."/>
            <person name="Kwon K.K."/>
            <person name="Yang S.H."/>
            <person name="Seo Y.S."/>
            <person name="Rhee S.K."/>
        </authorList>
    </citation>
    <scope>NUCLEOTIDE SEQUENCE [LARGE SCALE GENOMIC DNA]</scope>
    <source>
        <strain evidence="1 2">KCTC 23939</strain>
    </source>
</reference>